<accession>A0AC35TJ66</accession>
<evidence type="ECO:0000313" key="1">
    <source>
        <dbReference type="Proteomes" id="UP000095286"/>
    </source>
</evidence>
<proteinExistence type="predicted"/>
<protein>
    <submittedName>
        <fullName evidence="2">BTB domain-containing protein</fullName>
    </submittedName>
</protein>
<evidence type="ECO:0000313" key="2">
    <source>
        <dbReference type="WBParaSite" id="RSKR_0000121500.1"/>
    </source>
</evidence>
<reference evidence="2" key="1">
    <citation type="submission" date="2016-11" db="UniProtKB">
        <authorList>
            <consortium name="WormBaseParasite"/>
        </authorList>
    </citation>
    <scope>IDENTIFICATION</scope>
    <source>
        <strain evidence="2">KR3021</strain>
    </source>
</reference>
<organism evidence="1 2">
    <name type="scientific">Rhabditophanes sp. KR3021</name>
    <dbReference type="NCBI Taxonomy" id="114890"/>
    <lineage>
        <taxon>Eukaryota</taxon>
        <taxon>Metazoa</taxon>
        <taxon>Ecdysozoa</taxon>
        <taxon>Nematoda</taxon>
        <taxon>Chromadorea</taxon>
        <taxon>Rhabditida</taxon>
        <taxon>Tylenchina</taxon>
        <taxon>Panagrolaimomorpha</taxon>
        <taxon>Strongyloidoidea</taxon>
        <taxon>Alloionematidae</taxon>
        <taxon>Rhabditophanes</taxon>
    </lineage>
</organism>
<dbReference type="WBParaSite" id="RSKR_0000121500.1">
    <property type="protein sequence ID" value="RSKR_0000121500.1"/>
    <property type="gene ID" value="RSKR_0000121500"/>
</dbReference>
<name>A0AC35TJ66_9BILA</name>
<dbReference type="Proteomes" id="UP000095286">
    <property type="component" value="Unplaced"/>
</dbReference>
<sequence length="379" mass="43960">MIYFPYLNSLMTNNRYNDLKVNLKDGFVMTSKFLMHAHNRYLRRIFDADPDVEVVDCELLSLRDMTVYIQYMSILSYFYESGISAARMLAHAREKSYHELYRELIDETRDSFDADPDENQFHLIDYTTLLDILDDEYAATKSQGAILKVYINWLNYDFHKRNSFFLKLLKRINFRFVSCRDIKEMLDQNKRLFEIDDVAVYIFKTLFKRGFSINPNSKPTEILMHSLVSFMSVQQNNAVYIVGDDIVPTSRFDPREGLWERCGSVLFNSYTSAACAFNGAILKAGGCIQWNDENHDFVPHVNCEMFEVRTNGWREVGALPVPLRDSKCCQVESTVQLFGGSNDLGTSSNIYTFNESTETWSLSEIATPTEYEILSLNLI</sequence>